<dbReference type="InterPro" id="IPR023214">
    <property type="entry name" value="HAD_sf"/>
</dbReference>
<reference evidence="1 2" key="1">
    <citation type="submission" date="2020-04" db="EMBL/GenBank/DDBJ databases">
        <title>MicrobeNet Type strains.</title>
        <authorList>
            <person name="Nicholson A.C."/>
        </authorList>
    </citation>
    <scope>NUCLEOTIDE SEQUENCE [LARGE SCALE GENOMIC DNA]</scope>
    <source>
        <strain evidence="1 2">CCUG 54536</strain>
    </source>
</reference>
<keyword evidence="1" id="KW-0378">Hydrolase</keyword>
<dbReference type="AlphaFoldDB" id="A0A846ZEI8"/>
<evidence type="ECO:0000313" key="1">
    <source>
        <dbReference type="EMBL" id="NKZ18494.1"/>
    </source>
</evidence>
<dbReference type="Pfam" id="PF08282">
    <property type="entry name" value="Hydrolase_3"/>
    <property type="match status" value="1"/>
</dbReference>
<dbReference type="GO" id="GO:0000287">
    <property type="term" value="F:magnesium ion binding"/>
    <property type="evidence" value="ECO:0007669"/>
    <property type="project" value="TreeGrafter"/>
</dbReference>
<dbReference type="Gene3D" id="3.40.50.1000">
    <property type="entry name" value="HAD superfamily/HAD-like"/>
    <property type="match status" value="1"/>
</dbReference>
<dbReference type="GO" id="GO:0016791">
    <property type="term" value="F:phosphatase activity"/>
    <property type="evidence" value="ECO:0007669"/>
    <property type="project" value="UniProtKB-ARBA"/>
</dbReference>
<dbReference type="InterPro" id="IPR006379">
    <property type="entry name" value="HAD-SF_hydro_IIB"/>
</dbReference>
<dbReference type="PANTHER" id="PTHR10000:SF53">
    <property type="entry name" value="5-AMINO-6-(5-PHOSPHO-D-RIBITYLAMINO)URACIL PHOSPHATASE YBJI-RELATED"/>
    <property type="match status" value="1"/>
</dbReference>
<dbReference type="EMBL" id="JAAXPO010000004">
    <property type="protein sequence ID" value="NKZ18494.1"/>
    <property type="molecule type" value="Genomic_DNA"/>
</dbReference>
<dbReference type="GO" id="GO:0005829">
    <property type="term" value="C:cytosol"/>
    <property type="evidence" value="ECO:0007669"/>
    <property type="project" value="TreeGrafter"/>
</dbReference>
<dbReference type="SUPFAM" id="SSF56784">
    <property type="entry name" value="HAD-like"/>
    <property type="match status" value="1"/>
</dbReference>
<dbReference type="NCBIfam" id="TIGR01484">
    <property type="entry name" value="HAD-SF-IIB"/>
    <property type="match status" value="1"/>
</dbReference>
<dbReference type="Proteomes" id="UP000590460">
    <property type="component" value="Unassembled WGS sequence"/>
</dbReference>
<dbReference type="PANTHER" id="PTHR10000">
    <property type="entry name" value="PHOSPHOSERINE PHOSPHATASE"/>
    <property type="match status" value="1"/>
</dbReference>
<comment type="caution">
    <text evidence="1">The sequence shown here is derived from an EMBL/GenBank/DDBJ whole genome shotgun (WGS) entry which is preliminary data.</text>
</comment>
<dbReference type="Gene3D" id="3.30.1240.10">
    <property type="match status" value="1"/>
</dbReference>
<organism evidence="1 2">
    <name type="scientific">Leuconostoc holzapfelii</name>
    <dbReference type="NCBI Taxonomy" id="434464"/>
    <lineage>
        <taxon>Bacteria</taxon>
        <taxon>Bacillati</taxon>
        <taxon>Bacillota</taxon>
        <taxon>Bacilli</taxon>
        <taxon>Lactobacillales</taxon>
        <taxon>Lactobacillaceae</taxon>
        <taxon>Leuconostoc</taxon>
    </lineage>
</organism>
<name>A0A846ZEI8_9LACO</name>
<gene>
    <name evidence="1" type="ORF">HF966_04825</name>
</gene>
<dbReference type="PROSITE" id="PS01229">
    <property type="entry name" value="COF_2"/>
    <property type="match status" value="1"/>
</dbReference>
<dbReference type="NCBIfam" id="TIGR00099">
    <property type="entry name" value="Cof-subfamily"/>
    <property type="match status" value="1"/>
</dbReference>
<dbReference type="InterPro" id="IPR036412">
    <property type="entry name" value="HAD-like_sf"/>
</dbReference>
<protein>
    <submittedName>
        <fullName evidence="1">HAD family hydrolase</fullName>
    </submittedName>
</protein>
<sequence length="273" mass="29712">MANIQLIATDLDGTFLSDDKTFDKTLFRTVLTRLKAQNIAFAIATGVHQSRINRLLADFLTDNLAFVTNNGARVVSGSGQVLYERTIPVATLQKIATLVAAFSPQPDQGVVYSTDDTAYVPRAFAPFVADRHMKYFQKMILFDDISEIKTPIFKVTMNWENFDEMRFYTAAKQALGNAVHVTETGTGAIDIVPSGVNKAVGLQVLADHLGIEMAQVAAFGDGGNDIEMLMHVGYPYVMPNASLVGDFLPVIADNNHDGVSQTILALLNQNAGH</sequence>
<evidence type="ECO:0000313" key="2">
    <source>
        <dbReference type="Proteomes" id="UP000590460"/>
    </source>
</evidence>
<proteinExistence type="predicted"/>
<dbReference type="InterPro" id="IPR000150">
    <property type="entry name" value="Cof"/>
</dbReference>
<dbReference type="RefSeq" id="WP_168676721.1">
    <property type="nucleotide sequence ID" value="NZ_BPKV01000005.1"/>
</dbReference>
<accession>A0A846ZEI8</accession>